<name>A0AA40ENT7_9PEZI</name>
<protein>
    <submittedName>
        <fullName evidence="2">Uncharacterized protein</fullName>
    </submittedName>
</protein>
<evidence type="ECO:0000313" key="3">
    <source>
        <dbReference type="Proteomes" id="UP001172155"/>
    </source>
</evidence>
<evidence type="ECO:0000313" key="2">
    <source>
        <dbReference type="EMBL" id="KAK0742732.1"/>
    </source>
</evidence>
<evidence type="ECO:0000256" key="1">
    <source>
        <dbReference type="SAM" id="MobiDB-lite"/>
    </source>
</evidence>
<organism evidence="2 3">
    <name type="scientific">Schizothecium vesticola</name>
    <dbReference type="NCBI Taxonomy" id="314040"/>
    <lineage>
        <taxon>Eukaryota</taxon>
        <taxon>Fungi</taxon>
        <taxon>Dikarya</taxon>
        <taxon>Ascomycota</taxon>
        <taxon>Pezizomycotina</taxon>
        <taxon>Sordariomycetes</taxon>
        <taxon>Sordariomycetidae</taxon>
        <taxon>Sordariales</taxon>
        <taxon>Schizotheciaceae</taxon>
        <taxon>Schizothecium</taxon>
    </lineage>
</organism>
<dbReference type="EMBL" id="JAUKUD010000005">
    <property type="protein sequence ID" value="KAK0742732.1"/>
    <property type="molecule type" value="Genomic_DNA"/>
</dbReference>
<dbReference type="AlphaFoldDB" id="A0AA40ENT7"/>
<comment type="caution">
    <text evidence="2">The sequence shown here is derived from an EMBL/GenBank/DDBJ whole genome shotgun (WGS) entry which is preliminary data.</text>
</comment>
<reference evidence="2" key="1">
    <citation type="submission" date="2023-06" db="EMBL/GenBank/DDBJ databases">
        <title>Genome-scale phylogeny and comparative genomics of the fungal order Sordariales.</title>
        <authorList>
            <consortium name="Lawrence Berkeley National Laboratory"/>
            <person name="Hensen N."/>
            <person name="Bonometti L."/>
            <person name="Westerberg I."/>
            <person name="Brannstrom I.O."/>
            <person name="Guillou S."/>
            <person name="Cros-Aarteil S."/>
            <person name="Calhoun S."/>
            <person name="Haridas S."/>
            <person name="Kuo A."/>
            <person name="Mondo S."/>
            <person name="Pangilinan J."/>
            <person name="Riley R."/>
            <person name="LaButti K."/>
            <person name="Andreopoulos B."/>
            <person name="Lipzen A."/>
            <person name="Chen C."/>
            <person name="Yanf M."/>
            <person name="Daum C."/>
            <person name="Ng V."/>
            <person name="Clum A."/>
            <person name="Steindorff A."/>
            <person name="Ohm R."/>
            <person name="Martin F."/>
            <person name="Silar P."/>
            <person name="Natvig D."/>
            <person name="Lalanne C."/>
            <person name="Gautier V."/>
            <person name="Ament-velasquez S.L."/>
            <person name="Kruys A."/>
            <person name="Hutchinson M.I."/>
            <person name="Powell A.J."/>
            <person name="Barry K."/>
            <person name="Miller A.N."/>
            <person name="Grigoriev I.V."/>
            <person name="Debuchy R."/>
            <person name="Gladieux P."/>
            <person name="Thoren M.H."/>
            <person name="Johannesson H."/>
        </authorList>
    </citation>
    <scope>NUCLEOTIDE SEQUENCE</scope>
    <source>
        <strain evidence="2">SMH3187-1</strain>
    </source>
</reference>
<sequence length="235" mass="25414">MQCGADQPGRDRPPLSVPGLRAGLGGRGESSSRVLLRNRSFSAPPGPTSPIVFADHRDIDAAQSLVLPEKTRLTPRSFFRGARACTTLDDLQHAAISRRWRDRHGMNLTISMIIRCRRSLARGSWDDAPASGAGRRGAGGRCFGQGSSSFWPPGAGCRCILANAGWRPPSGKASGQIANATSREQQKKYATPTPILRTMMSWLSSSSSAYAPRYRCPFAARLIPQECHAKSRAPI</sequence>
<keyword evidence="3" id="KW-1185">Reference proteome</keyword>
<proteinExistence type="predicted"/>
<accession>A0AA40ENT7</accession>
<dbReference type="Proteomes" id="UP001172155">
    <property type="component" value="Unassembled WGS sequence"/>
</dbReference>
<feature type="region of interest" description="Disordered" evidence="1">
    <location>
        <begin position="1"/>
        <end position="33"/>
    </location>
</feature>
<gene>
    <name evidence="2" type="ORF">B0T18DRAFT_413604</name>
</gene>